<evidence type="ECO:0000313" key="1">
    <source>
        <dbReference type="EMBL" id="EOY28506.1"/>
    </source>
</evidence>
<proteinExistence type="predicted"/>
<name>A0A061GG18_THECC</name>
<dbReference type="InParanoid" id="A0A061GG18"/>
<keyword evidence="2" id="KW-1185">Reference proteome</keyword>
<dbReference type="Gramene" id="EOY28506">
    <property type="protein sequence ID" value="EOY28506"/>
    <property type="gene ID" value="TCM_030048"/>
</dbReference>
<reference evidence="1 2" key="1">
    <citation type="journal article" date="2013" name="Genome Biol.">
        <title>The genome sequence of the most widely cultivated cacao type and its use to identify candidate genes regulating pod color.</title>
        <authorList>
            <person name="Motamayor J.C."/>
            <person name="Mockaitis K."/>
            <person name="Schmutz J."/>
            <person name="Haiminen N."/>
            <person name="Iii D.L."/>
            <person name="Cornejo O."/>
            <person name="Findley S.D."/>
            <person name="Zheng P."/>
            <person name="Utro F."/>
            <person name="Royaert S."/>
            <person name="Saski C."/>
            <person name="Jenkins J."/>
            <person name="Podicheti R."/>
            <person name="Zhao M."/>
            <person name="Scheffler B.E."/>
            <person name="Stack J.C."/>
            <person name="Feltus F.A."/>
            <person name="Mustiga G.M."/>
            <person name="Amores F."/>
            <person name="Phillips W."/>
            <person name="Marelli J.P."/>
            <person name="May G.D."/>
            <person name="Shapiro H."/>
            <person name="Ma J."/>
            <person name="Bustamante C.D."/>
            <person name="Schnell R.J."/>
            <person name="Main D."/>
            <person name="Gilbert D."/>
            <person name="Parida L."/>
            <person name="Kuhn D.N."/>
        </authorList>
    </citation>
    <scope>NUCLEOTIDE SEQUENCE [LARGE SCALE GENOMIC DNA]</scope>
    <source>
        <strain evidence="2">cv. Matina 1-6</strain>
    </source>
</reference>
<evidence type="ECO:0000313" key="2">
    <source>
        <dbReference type="Proteomes" id="UP000026915"/>
    </source>
</evidence>
<organism evidence="1 2">
    <name type="scientific">Theobroma cacao</name>
    <name type="common">Cacao</name>
    <name type="synonym">Cocoa</name>
    <dbReference type="NCBI Taxonomy" id="3641"/>
    <lineage>
        <taxon>Eukaryota</taxon>
        <taxon>Viridiplantae</taxon>
        <taxon>Streptophyta</taxon>
        <taxon>Embryophyta</taxon>
        <taxon>Tracheophyta</taxon>
        <taxon>Spermatophyta</taxon>
        <taxon>Magnoliopsida</taxon>
        <taxon>eudicotyledons</taxon>
        <taxon>Gunneridae</taxon>
        <taxon>Pentapetalae</taxon>
        <taxon>rosids</taxon>
        <taxon>malvids</taxon>
        <taxon>Malvales</taxon>
        <taxon>Malvaceae</taxon>
        <taxon>Byttnerioideae</taxon>
        <taxon>Theobroma</taxon>
    </lineage>
</organism>
<accession>A0A061GG18</accession>
<dbReference type="EMBL" id="CM001884">
    <property type="protein sequence ID" value="EOY28506.1"/>
    <property type="molecule type" value="Genomic_DNA"/>
</dbReference>
<gene>
    <name evidence="1" type="ORF">TCM_030048</name>
</gene>
<dbReference type="Proteomes" id="UP000026915">
    <property type="component" value="Chromosome 6"/>
</dbReference>
<protein>
    <submittedName>
        <fullName evidence="1">Uncharacterized protein</fullName>
    </submittedName>
</protein>
<sequence length="72" mass="8468">MTWYELPILDRLKVGYDFPFSTAYNINYKSILPSEKPQKCRFGKEKMSWLIRGKRYKVATAKGDGERGWCSL</sequence>
<dbReference type="HOGENOM" id="CLU_2727338_0_0_1"/>
<dbReference type="AlphaFoldDB" id="A0A061GG18"/>